<evidence type="ECO:0000256" key="3">
    <source>
        <dbReference type="ARBA" id="ARBA00023125"/>
    </source>
</evidence>
<dbReference type="AlphaFoldDB" id="X4XV89"/>
<gene>
    <name evidence="9" type="primary">CYL2</name>
</gene>
<feature type="non-terminal residue" evidence="9">
    <location>
        <position position="115"/>
    </location>
</feature>
<name>X4XV89_NIGDA</name>
<dbReference type="PROSITE" id="PS51370">
    <property type="entry name" value="R"/>
    <property type="match status" value="1"/>
</dbReference>
<feature type="domain" description="TCP" evidence="7">
    <location>
        <begin position="1"/>
        <end position="50"/>
    </location>
</feature>
<dbReference type="GO" id="GO:0043565">
    <property type="term" value="F:sequence-specific DNA binding"/>
    <property type="evidence" value="ECO:0007669"/>
    <property type="project" value="TreeGrafter"/>
</dbReference>
<dbReference type="InterPro" id="IPR017888">
    <property type="entry name" value="CYC/TB1_R_domain"/>
</dbReference>
<dbReference type="GO" id="GO:2000032">
    <property type="term" value="P:regulation of secondary shoot formation"/>
    <property type="evidence" value="ECO:0007669"/>
    <property type="project" value="TreeGrafter"/>
</dbReference>
<dbReference type="PANTHER" id="PTHR31072">
    <property type="entry name" value="TRANSCRIPTION FACTOR TCP4-RELATED"/>
    <property type="match status" value="1"/>
</dbReference>
<organism evidence="9">
    <name type="scientific">Nigella damascena</name>
    <name type="common">Love-in-a-mist</name>
    <dbReference type="NCBI Taxonomy" id="3444"/>
    <lineage>
        <taxon>Eukaryota</taxon>
        <taxon>Viridiplantae</taxon>
        <taxon>Streptophyta</taxon>
        <taxon>Embryophyta</taxon>
        <taxon>Tracheophyta</taxon>
        <taxon>Spermatophyta</taxon>
        <taxon>Magnoliopsida</taxon>
        <taxon>Ranunculales</taxon>
        <taxon>Ranunculaceae</taxon>
        <taxon>Ranunculoideae</taxon>
        <taxon>Nigelleae</taxon>
        <taxon>Nigella</taxon>
    </lineage>
</organism>
<feature type="compositionally biased region" description="Basic and acidic residues" evidence="6">
    <location>
        <begin position="87"/>
        <end position="115"/>
    </location>
</feature>
<feature type="domain" description="R" evidence="8">
    <location>
        <begin position="98"/>
        <end position="115"/>
    </location>
</feature>
<proteinExistence type="predicted"/>
<evidence type="ECO:0000313" key="9">
    <source>
        <dbReference type="EMBL" id="AHV78129.1"/>
    </source>
</evidence>
<keyword evidence="2" id="KW-0805">Transcription regulation</keyword>
<feature type="region of interest" description="Disordered" evidence="6">
    <location>
        <begin position="82"/>
        <end position="115"/>
    </location>
</feature>
<evidence type="ECO:0000256" key="2">
    <source>
        <dbReference type="ARBA" id="ARBA00023015"/>
    </source>
</evidence>
<dbReference type="EMBL" id="KJ401955">
    <property type="protein sequence ID" value="AHV78129.1"/>
    <property type="molecule type" value="Genomic_DNA"/>
</dbReference>
<reference evidence="9" key="1">
    <citation type="journal article" date="2014" name="PLoS ONE">
        <title>Specific duplication and dorsoventrally asymmetric expression patterns of cycloidea-like genes in zygomorphic species of ranunculaceae.</title>
        <authorList>
            <person name="Jabbour F."/>
            <person name="Cossard G."/>
            <person name="Le Guilloux M."/>
            <person name="Sannier J."/>
            <person name="Nadot S."/>
            <person name="Damerval C."/>
        </authorList>
    </citation>
    <scope>NUCLEOTIDE SEQUENCE</scope>
</reference>
<dbReference type="GO" id="GO:0003700">
    <property type="term" value="F:DNA-binding transcription factor activity"/>
    <property type="evidence" value="ECO:0007669"/>
    <property type="project" value="InterPro"/>
</dbReference>
<evidence type="ECO:0000256" key="5">
    <source>
        <dbReference type="ARBA" id="ARBA00023242"/>
    </source>
</evidence>
<dbReference type="InterPro" id="IPR017887">
    <property type="entry name" value="TF_TCP_subgr"/>
</dbReference>
<comment type="subcellular location">
    <subcellularLocation>
        <location evidence="1">Nucleus</location>
    </subcellularLocation>
</comment>
<evidence type="ECO:0000256" key="1">
    <source>
        <dbReference type="ARBA" id="ARBA00004123"/>
    </source>
</evidence>
<evidence type="ECO:0000256" key="6">
    <source>
        <dbReference type="SAM" id="MobiDB-lite"/>
    </source>
</evidence>
<dbReference type="Pfam" id="PF03634">
    <property type="entry name" value="TCP"/>
    <property type="match status" value="1"/>
</dbReference>
<sequence length="115" mass="13133">TAQGIRDRRMRLSLEIAREFFNLQDLLGYDKASKTVDWLLRLSEEAINQISKACPAETKSAKSSTSECNVVSHINETKQKVYSHGKKPLDVVASREKNDSRLKARARARERTKEK</sequence>
<keyword evidence="3" id="KW-0238">DNA-binding</keyword>
<dbReference type="PANTHER" id="PTHR31072:SF93">
    <property type="entry name" value="TRANSCRIPTION FACTOR TCP24"/>
    <property type="match status" value="1"/>
</dbReference>
<feature type="non-terminal residue" evidence="9">
    <location>
        <position position="1"/>
    </location>
</feature>
<keyword evidence="5" id="KW-0539">Nucleus</keyword>
<keyword evidence="4" id="KW-0804">Transcription</keyword>
<protein>
    <submittedName>
        <fullName evidence="9">CYC-like protein 2</fullName>
    </submittedName>
</protein>
<dbReference type="InterPro" id="IPR005333">
    <property type="entry name" value="Transcription_factor_TCP"/>
</dbReference>
<evidence type="ECO:0000256" key="4">
    <source>
        <dbReference type="ARBA" id="ARBA00023163"/>
    </source>
</evidence>
<evidence type="ECO:0000259" key="7">
    <source>
        <dbReference type="PROSITE" id="PS51369"/>
    </source>
</evidence>
<evidence type="ECO:0000259" key="8">
    <source>
        <dbReference type="PROSITE" id="PS51370"/>
    </source>
</evidence>
<dbReference type="PROSITE" id="PS51369">
    <property type="entry name" value="TCP"/>
    <property type="match status" value="1"/>
</dbReference>
<dbReference type="GO" id="GO:0005634">
    <property type="term" value="C:nucleus"/>
    <property type="evidence" value="ECO:0007669"/>
    <property type="project" value="UniProtKB-SubCell"/>
</dbReference>
<accession>X4XV89</accession>